<sequence length="4614" mass="526393">MSDLPNGGEVAPPLVNSKPADARPTGQRGSISTAQAPSTAVASSKNKVGGSDRQQELARQAKALRDERRITLDGRHEYIFASLSEAIGIDSTQVEDHVLGDEKFDCIDDFFLAGGRRVLMFTYQEPKNPEPNQPVYGRLTNAGPKKRVMISTGVETSPLSGALYYFVRPNSTKAITSSSIATDVVFGQLDASNGKMLESIDQLLANILIPLLQQYEDWGALKNRGNLNVQDFLDAMNQFTATVNGANDNIAHQVKLAPGDNDSTLNTLATPHDYQTMATNGDFVNECEKLMEKWCKQIEKILAESEQIRREADDVGPSAELTHWKQRMATFNNLLEQIKSPRCRAVVGVLQIVKSKSINRWKDLDSRITDAANEAKDNVRYLYTLDKFFSTLDRNNLNKISENIPSLMNAVRMIHSISQYYNSGERMTSLFVKITNQMINTCKRYIRNGNSRLWDIPKQELIGRMNESKKLNEEYQAYFHKTKAKLAESANERQWNFSANYIFGKFDAFCKRLDRIADVLNTIDSLSGLQNIRVEGLEPIVVKYRSVVDAIKKKSYDILDHRKPDFDNDYNEFKSQIEYIQAQLQMFIDAWFRKSYTVEQSLLFLNKFQDLEGVKIDFADKYSKLLQNYGKELDSVRKIYEKNKEDPPLSRNLPPTAGRIIWARQLYKRISIPIKLLQEKMDLNKTDEGKLVIKNFNKIAEALLQYEILFYRNWERSIDLIKKGMESSVLIRNPETKEEYVNFDPQVLELIKDAQYLAKLGLDIPEVATTLLRQEEQIRQTSVKLQELLTEIKQTYATIPKDLYPLFKPHREKVEEALRPGFVAITWSSLTIDEYIANVRQEIEQLRILINDCTNILQCRIENALQTIAETQLCEPQPDPITLDEFSKLTDESCQHAIGSITRQTVLCEKAVHFLLETLKKRLKPNEQAQIKETDTEYYECTLKSIMNTKGHVARCNDCQPCAFFNLLTVYWNKNIDAIVQCTRSSLETIRKRLQQPIRYVGEEVIREQVRNPLFRTDIVLSIPNVLVKPSLDDMQSQLNKSANAMLKIGQDIPEWFHAKKLKEIMIKEIEKQALDEGEDVKLAVQSKAPKPLHKVIAENNDVKKVVLSLNSAISTFRPDVQDMMKNFTGFSELWEKEPEPTVKAFMETKPLMVDFEALFKHYRQMETDIDEFPQTFQVGSIVFYTDQLKRGLKTEVNNWKMAYAKALNEKASQDMQMVFDKVEDIQKRLTRPCNDLDDVRTHMGALAEIRQSEILIDQTITPVEETYAMLNKYEIAFNDGKPELVDTLQYAWKKCLQQGKEVQSNLLEIQPKFKQNLSDNVSTFQADVNNFSDEYTKKGPMVRGIPPREASDRLTLFQAKFDELWRKFETYSAGEELFGLAVTDYPDLQKIKRELSLLQKLYGLYNIVIDTINGYYDIAWVDVDIEKINNDLLDFQNRCRKLPKGLKEYEAFDELKKTIDDFNETCPLLEMMANKSMKPRHWERIATLTGHKFDIESDNFLLRDIMAAPLLKYKEDIEDICISATKEKDIEAKLNQVVADWGNQNFQFSPFKSRGELLLKGDSTGEVIALMEDSLMVLGSLMSNRYNAPFKKKIQEWVQKLTSTTEIIEKWMAVQNLWIYLEAVFVGGDIAKQLPAEAKRFGNIDKSWQKIMQRAHENLNVVSCCTADDTLAQLLPHLFEQLELCQKSLTGYLEKKRLVFPRFFFVSDPALLEILGQASDSHTIQNHLLSVFDNTKTVTFDEKVYDKILTLNSQEGEQVPLKEPVMAQGNVEVWLGDLLKASRSSLHKIIRDGAIAIQDSAFNLMDFLNSFPAQVGLLGLQMLWTRDSEIALNNTKTDKKIMQDTAKKFLDILNALINKTTEDLSKLDRVKIETLITIHVHQKDIFDELVFNKTRSIGEFDWLKQCRFYFDEDADICRISITDVDFKYMNEYLGCTDRLVITPLTDRCYITLSQALHMALGGAPAGPAGTGKTETTKDMGRCLGKFVVVFNCSDQMDYRGLGRIYKGLAQSGSWGCFDEFNRIELPVLSVAAQQIDIVLRCKKEKKSQFIFTDGDNVDMDTEFGIFLTMNPGYAGRQELPENLKINFRTVAMMVPDRAIIMRVKLASCGFLQNVKLSKKFYTLYKLCEEQLTKQVHYDFGLRNILSVLRTLGAFKRENPTDSEEKTMMRVLRDMNLSKLIDEDEPLFLSLIDDLFPGIQLEIKGYPEIEAAIKTQTELAQLVHHPPWVLKLIQLYETQRVRHGMMTLGPSGAGKTKCINILMKAMTECGAPHREMRMNPKAITAPQMFGRLDVATNDWTDGIFSTLWRRTLKTKKGDHVWLILDGPVDAIWIENLNSVLDDNKTLTLANGDRIPMAPNCKIIFEVHNIDNASPATVSRNGMVFMSASVMNWEPIVKGWLLKRSASESDVLLDLYAKSFPAALTYTLQSLDPKMPLLESMYARQSLDLLEGLIHKDKAPSPDVLGRLYVFALMWSVGALLELFDRKKLEEHLVEKKNLDLPPIKGEETIFEYVVNPETGQWQHWSNRVPEYIYPKDSIPEYSSILVPNVDNVRTDFLIDTIAKQEKSVLLIGEQGTAKTVMVKGFCSKYDPEVQSFKSVNFSSATTATMVQRTIESYVDKRVGTTYGPPGGKKMTIFIDDINMPIINEWGDQVTNEITRQLMEQNGFYNLEKPGEFTSIVDIQFIAAMIQPGGGRNDIPQRLKRQFCIFNCTLPSNASIDKVFSTVGLGYFCKERGFNQDVINMIEKLVPATRKLWQKTKVKMLPTPARFHYVFNLRDLSRIWQGMLNVISSVTGTKLDVIMSLWKHECYRVIADRFVAPEDKDWFEKTIKIVAEEDCGSHAASAMHAEPYFVDFLREAPEPTGEEGDDADFEAPKIYEPIPSYEFLSEKLLMFQQQYNETIKGSKMDLVFFKDAMTHLVKISRIIRTPRGCALLVGVGGSGKQSLTRLASFIAGYQTFQITLTRSYNVTNLMEDLKLLYRTAGQKGKGVTFLFTDNEIKDEAFLEYMNNVLASGEVSNLFARDEIDEILGELTAVMKREFPRRPPTNENLYDYFLTRVRNNLHVVLCFSPVGEKFRSRSLKFPALISGCTMDWFQRWPKDALVAVSKHFIINYDIACTPPVKQELIMMMGEIQDQVAEACVDYFNRFRRQTHVTPKSYLSFLSGYKSIYTEKRKEIGKMADRMNTGLKKLISAAEEVRELAKELEGKEKELVVANEKADLVMQDVNVKKAAATKVAEQVQRVADSCKELVDQISADKAIAEAKLEVARPALEEAEAALRTIKQADIATVKKLGRPPHLIMRIMDCALVLFQRPMELISMDPERPCPKPSWSESLKLMGGSDFLNTLMNFPKDTINAETVELLQPYLLMEDFNLENAKRVSGNVAGLCSWAIAMAYFYSINREVLPLKANLAVQESRLAQATAGYNNAQAQLAAKMAEVAVVQAEFDKANAIKQALLADAEACRRKMHNASALIDGLSGERVRWTEASKGFEAQTGRLVGDVLLATGFLSYTGPFNQEFRTLLIKQWRTDMNRRKIPYSEDLNIVSFLVDNATISEWNLQGLPNDELSIQNGLIVTSAARFPLLIDPQGQGKAWIRNKESTNELQITTLNHKYFRTHLEDSLSLGRPLMIEDVGDDLDPALDNVLEKNFLKSGSTLKVKVGDKECDIMQGFKLYITTKLANPSYTPEVYAKTSVIDFTVTMKGLEDQLLGIVIQKEKAELEAERVRLLEEVTSNKRRTKELEDNLLYRLTSTEGSLVEDESLIQVLVDTKATSKEVNEKLTIAAETEIKINAAREEFRPVATRGSIVYFLIVEMSMVNVMYQISLKQFLGLFEIGREKAQPSPITVKRIQNIIESLTYEVWKYSSRGLYERDKVLYTLLLALKIDMQKGNVKPSEFQVLIKGGAALDMNAVEPRPDKMKKWLTDMTWLNLVELSKLAHFSQVLRQVVSNDKTWYNWYLTDAPEEVTFPEAYSTSLDTFKKLLLVRSFAPDRTLPMAKKYIGESLGIPYAEGYILNLEAMWQESDKRTPLVCFLSMGSDPTDNVLSLAKKQNTICGTISMGQGQEVHARRLLQQSQQEGRWILLQNCHLGLGFLEEMLDTVITTEQVHENFRCWVTTEPHPQFSINVLQSSIKFTFEPPQGVKAGLKRTFAGLTQEVVDASNFLEWKIMLYTVAFLHTTVQERRKFGPLGWNIPYEFNQSDFSATVQFIQNHMDDMGSKWNVSWPTVRYMIGEVHYGGRVTDDFDKRLLNTYTRVWFLDNMFTDKFEFAPNYKIPRCKTIQEFRAHVETMSLFDSPNVFGLHPNADITYQKNTADSILATIVNIQPKDAGAGGGETREAVVYRQCDDMLSKLPEDYVPHEVRGALQKQGALQPLNIFLKQEVDRMQRVITVVRNTLKDLKLAIDGTIIMNENLKDALDNIFDARVPATWRKVSWDSATLGFWFSDLLDRNLQFFTWLFSGRPNVFWLTGFFNPQGFLTAMRQEITRNHKGWSLDNVVLANDVMKMATKEEVTSPPSEGVYIYGLKVDGAAWRMSREKGGHLADPPPKQLYSDLPVVHVYATNEPKALGNAYYVCPVYKKPRRTDLTFIFSLSLKINNNNPDFWCLRGVALLCDTK</sequence>
<dbReference type="InterPro" id="IPR035706">
    <property type="entry name" value="AAA_9"/>
</dbReference>
<dbReference type="InterPro" id="IPR035699">
    <property type="entry name" value="AAA_6"/>
</dbReference>
<dbReference type="SMART" id="SM00382">
    <property type="entry name" value="AAA"/>
    <property type="match status" value="2"/>
</dbReference>
<dbReference type="FunFam" id="3.20.180.20:FF:000001">
    <property type="entry name" value="Dynein axonemal heavy chain 5"/>
    <property type="match status" value="1"/>
</dbReference>
<dbReference type="Pfam" id="PF18198">
    <property type="entry name" value="AAA_lid_11"/>
    <property type="match status" value="1"/>
</dbReference>
<evidence type="ECO:0000256" key="5">
    <source>
        <dbReference type="ARBA" id="ARBA00022737"/>
    </source>
</evidence>
<evidence type="ECO:0000256" key="7">
    <source>
        <dbReference type="ARBA" id="ARBA00022840"/>
    </source>
</evidence>
<dbReference type="Gene3D" id="1.20.140.100">
    <property type="entry name" value="Dynein heavy chain, N-terminal domain 2"/>
    <property type="match status" value="1"/>
</dbReference>
<keyword evidence="6" id="KW-0547">Nucleotide-binding</keyword>
<dbReference type="GO" id="GO:0051959">
    <property type="term" value="F:dynein light intermediate chain binding"/>
    <property type="evidence" value="ECO:0007669"/>
    <property type="project" value="InterPro"/>
</dbReference>
<dbReference type="FunFam" id="1.10.287.2620:FF:000003">
    <property type="entry name" value="Dynein, axonemal, heavy chain 5"/>
    <property type="match status" value="1"/>
</dbReference>
<dbReference type="InterPro" id="IPR027417">
    <property type="entry name" value="P-loop_NTPase"/>
</dbReference>
<comment type="caution">
    <text evidence="17">The sequence shown here is derived from an EMBL/GenBank/DDBJ whole genome shotgun (WGS) entry which is preliminary data.</text>
</comment>
<dbReference type="Gene3D" id="1.10.8.710">
    <property type="match status" value="1"/>
</dbReference>
<protein>
    <recommendedName>
        <fullName evidence="16">AAA+ ATPase domain-containing protein</fullName>
    </recommendedName>
</protein>
<dbReference type="InterPro" id="IPR042222">
    <property type="entry name" value="Dynein_2_N"/>
</dbReference>
<dbReference type="FunFam" id="1.10.8.720:FF:000004">
    <property type="entry name" value="Dynein heavy chain 5, axonemal"/>
    <property type="match status" value="1"/>
</dbReference>
<dbReference type="Gene3D" id="6.10.140.1060">
    <property type="match status" value="1"/>
</dbReference>
<dbReference type="Pfam" id="PF18199">
    <property type="entry name" value="Dynein_C"/>
    <property type="match status" value="1"/>
</dbReference>
<dbReference type="InterPro" id="IPR026983">
    <property type="entry name" value="DHC"/>
</dbReference>
<evidence type="ECO:0000256" key="14">
    <source>
        <dbReference type="SAM" id="Coils"/>
    </source>
</evidence>
<comment type="subcellular location">
    <subcellularLocation>
        <location evidence="1">Cytoplasm</location>
        <location evidence="1">Cytoskeleton</location>
        <location evidence="1">Cilium axoneme</location>
    </subcellularLocation>
</comment>
<dbReference type="InterPro" id="IPR024743">
    <property type="entry name" value="Dynein_HC_stalk"/>
</dbReference>
<dbReference type="FunFam" id="1.20.920.30:FF:000004">
    <property type="entry name" value="Dynein axonemal heavy chain 5"/>
    <property type="match status" value="1"/>
</dbReference>
<evidence type="ECO:0000256" key="4">
    <source>
        <dbReference type="ARBA" id="ARBA00022701"/>
    </source>
</evidence>
<dbReference type="Pfam" id="PF25007">
    <property type="entry name" value="DYH2-5-8_CC"/>
    <property type="match status" value="1"/>
</dbReference>
<dbReference type="PANTHER" id="PTHR46532">
    <property type="entry name" value="MALE FERTILITY FACTOR KL5"/>
    <property type="match status" value="1"/>
</dbReference>
<dbReference type="FunFam" id="3.40.50.300:FF:001221">
    <property type="entry name" value="Axonemal dynein heavy chain 8"/>
    <property type="match status" value="1"/>
</dbReference>
<organism evidence="17 19">
    <name type="scientific">Adineta steineri</name>
    <dbReference type="NCBI Taxonomy" id="433720"/>
    <lineage>
        <taxon>Eukaryota</taxon>
        <taxon>Metazoa</taxon>
        <taxon>Spiralia</taxon>
        <taxon>Gnathifera</taxon>
        <taxon>Rotifera</taxon>
        <taxon>Eurotatoria</taxon>
        <taxon>Bdelloidea</taxon>
        <taxon>Adinetida</taxon>
        <taxon>Adinetidae</taxon>
        <taxon>Adineta</taxon>
    </lineage>
</organism>
<dbReference type="InterPro" id="IPR041589">
    <property type="entry name" value="DNAH3_AAA_lid_1"/>
</dbReference>
<evidence type="ECO:0000313" key="18">
    <source>
        <dbReference type="EMBL" id="CAF3567288.1"/>
    </source>
</evidence>
<evidence type="ECO:0000256" key="1">
    <source>
        <dbReference type="ARBA" id="ARBA00004430"/>
    </source>
</evidence>
<dbReference type="GO" id="GO:0007018">
    <property type="term" value="P:microtubule-based movement"/>
    <property type="evidence" value="ECO:0007669"/>
    <property type="project" value="InterPro"/>
</dbReference>
<dbReference type="SUPFAM" id="SSF52540">
    <property type="entry name" value="P-loop containing nucleoside triphosphate hydrolases"/>
    <property type="match status" value="4"/>
</dbReference>
<evidence type="ECO:0000256" key="9">
    <source>
        <dbReference type="ARBA" id="ARBA00023054"/>
    </source>
</evidence>
<dbReference type="Proteomes" id="UP000663844">
    <property type="component" value="Unassembled WGS sequence"/>
</dbReference>
<keyword evidence="10" id="KW-0969">Cilium</keyword>
<dbReference type="FunFam" id="3.40.50.300:FF:000044">
    <property type="entry name" value="Dynein heavy chain 5, axonemal"/>
    <property type="match status" value="1"/>
</dbReference>
<dbReference type="GO" id="GO:0005874">
    <property type="term" value="C:microtubule"/>
    <property type="evidence" value="ECO:0007669"/>
    <property type="project" value="UniProtKB-KW"/>
</dbReference>
<dbReference type="FunFam" id="1.10.8.710:FF:000003">
    <property type="entry name" value="Dynein axonemal heavy chain 5"/>
    <property type="match status" value="1"/>
</dbReference>
<dbReference type="EMBL" id="CAJNOG010000060">
    <property type="protein sequence ID" value="CAF0866922.1"/>
    <property type="molecule type" value="Genomic_DNA"/>
</dbReference>
<dbReference type="Gene3D" id="1.20.1270.280">
    <property type="match status" value="1"/>
</dbReference>
<keyword evidence="8" id="KW-0243">Dynein</keyword>
<feature type="compositionally biased region" description="Polar residues" evidence="15">
    <location>
        <begin position="27"/>
        <end position="46"/>
    </location>
</feature>
<dbReference type="Pfam" id="PF08393">
    <property type="entry name" value="DHC_N2"/>
    <property type="match status" value="1"/>
</dbReference>
<dbReference type="Gene3D" id="1.20.920.20">
    <property type="match status" value="1"/>
</dbReference>
<dbReference type="InterPro" id="IPR004273">
    <property type="entry name" value="Dynein_heavy_D6_P-loop"/>
</dbReference>
<evidence type="ECO:0000256" key="15">
    <source>
        <dbReference type="SAM" id="MobiDB-lite"/>
    </source>
</evidence>
<keyword evidence="3" id="KW-0963">Cytoplasm</keyword>
<dbReference type="InterPro" id="IPR042228">
    <property type="entry name" value="Dynein_linker_3"/>
</dbReference>
<accession>A0A813XLE7</accession>
<gene>
    <name evidence="17" type="ORF">JYZ213_LOCUS8740</name>
    <name evidence="18" type="ORF">OXD698_LOCUS4721</name>
</gene>
<dbReference type="InterPro" id="IPR056759">
    <property type="entry name" value="DYH2-5-8_CC"/>
</dbReference>
<dbReference type="GO" id="GO:0097729">
    <property type="term" value="C:9+2 motile cilium"/>
    <property type="evidence" value="ECO:0007669"/>
    <property type="project" value="UniProtKB-ARBA"/>
</dbReference>
<dbReference type="FunFam" id="3.40.50.300:FF:000320">
    <property type="entry name" value="Dynein, axonemal, heavy chain 5"/>
    <property type="match status" value="1"/>
</dbReference>
<keyword evidence="13" id="KW-0966">Cell projection</keyword>
<dbReference type="Pfam" id="PF17857">
    <property type="entry name" value="AAA_lid_1"/>
    <property type="match status" value="1"/>
</dbReference>
<evidence type="ECO:0000256" key="3">
    <source>
        <dbReference type="ARBA" id="ARBA00022490"/>
    </source>
</evidence>
<name>A0A813XLE7_9BILA</name>
<dbReference type="InterPro" id="IPR043157">
    <property type="entry name" value="Dynein_AAA1S"/>
</dbReference>
<keyword evidence="4" id="KW-0493">Microtubule</keyword>
<evidence type="ECO:0000256" key="2">
    <source>
        <dbReference type="ARBA" id="ARBA00008887"/>
    </source>
</evidence>
<dbReference type="Gene3D" id="1.20.920.30">
    <property type="match status" value="1"/>
</dbReference>
<feature type="domain" description="AAA+ ATPase" evidence="16">
    <location>
        <begin position="2564"/>
        <end position="2712"/>
    </location>
</feature>
<evidence type="ECO:0000256" key="12">
    <source>
        <dbReference type="ARBA" id="ARBA00023212"/>
    </source>
</evidence>
<dbReference type="InterPro" id="IPR041658">
    <property type="entry name" value="AAA_lid_11"/>
</dbReference>
<feature type="domain" description="AAA+ ATPase" evidence="16">
    <location>
        <begin position="1961"/>
        <end position="2098"/>
    </location>
</feature>
<dbReference type="PANTHER" id="PTHR46532:SF13">
    <property type="entry name" value="CYTOPLASMIC DYNEIN 1 HEAVY CHAIN 1"/>
    <property type="match status" value="1"/>
</dbReference>
<evidence type="ECO:0000256" key="6">
    <source>
        <dbReference type="ARBA" id="ARBA00022741"/>
    </source>
</evidence>
<feature type="coiled-coil region" evidence="14">
    <location>
        <begin position="3188"/>
        <end position="3218"/>
    </location>
</feature>
<dbReference type="Pfam" id="PF17852">
    <property type="entry name" value="Dynein_AAA_lid"/>
    <property type="match status" value="1"/>
</dbReference>
<dbReference type="FunFam" id="3.40.50.300:FF:000543">
    <property type="entry name" value="Dynein axonemal heavy chain 5"/>
    <property type="match status" value="1"/>
</dbReference>
<dbReference type="FunFam" id="1.20.140.100:FF:000003">
    <property type="entry name" value="Dynein, axonemal, heavy chain 5"/>
    <property type="match status" value="1"/>
</dbReference>
<dbReference type="FunFam" id="1.20.920.20:FF:000004">
    <property type="entry name" value="Dynein axonemal heavy chain 5"/>
    <property type="match status" value="1"/>
</dbReference>
<reference evidence="17" key="1">
    <citation type="submission" date="2021-02" db="EMBL/GenBank/DDBJ databases">
        <authorList>
            <person name="Nowell W R."/>
        </authorList>
    </citation>
    <scope>NUCLEOTIDE SEQUENCE</scope>
</reference>
<evidence type="ECO:0000256" key="10">
    <source>
        <dbReference type="ARBA" id="ARBA00023069"/>
    </source>
</evidence>
<keyword evidence="7" id="KW-0067">ATP-binding</keyword>
<dbReference type="Gene3D" id="1.20.58.1120">
    <property type="match status" value="1"/>
</dbReference>
<evidence type="ECO:0000256" key="11">
    <source>
        <dbReference type="ARBA" id="ARBA00023175"/>
    </source>
</evidence>
<dbReference type="InterPro" id="IPR003593">
    <property type="entry name" value="AAA+_ATPase"/>
</dbReference>
<proteinExistence type="inferred from homology"/>
<dbReference type="Pfam" id="PF12777">
    <property type="entry name" value="MT"/>
    <property type="match status" value="1"/>
</dbReference>
<evidence type="ECO:0000313" key="19">
    <source>
        <dbReference type="Proteomes" id="UP000663845"/>
    </source>
</evidence>
<dbReference type="Gene3D" id="1.10.8.720">
    <property type="entry name" value="Region D6 of dynein motor"/>
    <property type="match status" value="1"/>
</dbReference>
<dbReference type="Gene3D" id="1.10.8.1220">
    <property type="match status" value="1"/>
</dbReference>
<dbReference type="Pfam" id="PF12781">
    <property type="entry name" value="AAA_9"/>
    <property type="match status" value="1"/>
</dbReference>
<dbReference type="GO" id="GO:0005524">
    <property type="term" value="F:ATP binding"/>
    <property type="evidence" value="ECO:0007669"/>
    <property type="project" value="UniProtKB-KW"/>
</dbReference>
<dbReference type="GO" id="GO:0008569">
    <property type="term" value="F:minus-end-directed microtubule motor activity"/>
    <property type="evidence" value="ECO:0007669"/>
    <property type="project" value="InterPro"/>
</dbReference>
<dbReference type="FunFam" id="3.40.50.300:FF:000049">
    <property type="entry name" value="Dynein, axonemal, heavy chain 5"/>
    <property type="match status" value="1"/>
</dbReference>
<dbReference type="Gene3D" id="1.10.472.130">
    <property type="match status" value="1"/>
</dbReference>
<dbReference type="GO" id="GO:0045505">
    <property type="term" value="F:dynein intermediate chain binding"/>
    <property type="evidence" value="ECO:0007669"/>
    <property type="project" value="InterPro"/>
</dbReference>
<evidence type="ECO:0000256" key="8">
    <source>
        <dbReference type="ARBA" id="ARBA00023017"/>
    </source>
</evidence>
<dbReference type="FunFam" id="1.10.8.1220:FF:000001">
    <property type="entry name" value="Dynein axonemal heavy chain 5"/>
    <property type="match status" value="1"/>
</dbReference>
<keyword evidence="5" id="KW-0677">Repeat</keyword>
<dbReference type="InterPro" id="IPR041466">
    <property type="entry name" value="Dynein_AAA5_ext"/>
</dbReference>
<dbReference type="InterPro" id="IPR042219">
    <property type="entry name" value="AAA_lid_11_sf"/>
</dbReference>
<dbReference type="FunFam" id="1.20.58.1120:FF:000004">
    <property type="entry name" value="Dynein axonemal heavy chain 5"/>
    <property type="match status" value="1"/>
</dbReference>
<dbReference type="InterPro" id="IPR024317">
    <property type="entry name" value="Dynein_heavy_chain_D4_dom"/>
</dbReference>
<feature type="region of interest" description="Disordered" evidence="15">
    <location>
        <begin position="1"/>
        <end position="61"/>
    </location>
</feature>
<keyword evidence="12" id="KW-0206">Cytoskeleton</keyword>
<dbReference type="InterPro" id="IPR041228">
    <property type="entry name" value="Dynein_C"/>
</dbReference>
<dbReference type="Pfam" id="PF12774">
    <property type="entry name" value="AAA_6"/>
    <property type="match status" value="1"/>
</dbReference>
<evidence type="ECO:0000256" key="13">
    <source>
        <dbReference type="ARBA" id="ARBA00023273"/>
    </source>
</evidence>
<keyword evidence="9 14" id="KW-0175">Coiled coil</keyword>
<dbReference type="Gene3D" id="3.10.490.20">
    <property type="match status" value="1"/>
</dbReference>
<dbReference type="Pfam" id="PF08385">
    <property type="entry name" value="DHC_N1"/>
    <property type="match status" value="1"/>
</dbReference>
<dbReference type="InterPro" id="IPR043160">
    <property type="entry name" value="Dynein_C_barrel"/>
</dbReference>
<dbReference type="Pfam" id="PF12775">
    <property type="entry name" value="AAA_7"/>
    <property type="match status" value="1"/>
</dbReference>
<feature type="coiled-coil region" evidence="14">
    <location>
        <begin position="284"/>
        <end position="311"/>
    </location>
</feature>
<dbReference type="FunFam" id="3.40.50.300:FF:002141">
    <property type="entry name" value="Dynein heavy chain"/>
    <property type="match status" value="1"/>
</dbReference>
<evidence type="ECO:0000259" key="16">
    <source>
        <dbReference type="SMART" id="SM00382"/>
    </source>
</evidence>
<comment type="similarity">
    <text evidence="2">Belongs to the dynein heavy chain family.</text>
</comment>
<dbReference type="FunFam" id="3.10.490.20:FF:000010">
    <property type="entry name" value="Dynein heavy chain, putative"/>
    <property type="match status" value="1"/>
</dbReference>
<evidence type="ECO:0000313" key="17">
    <source>
        <dbReference type="EMBL" id="CAF0866922.1"/>
    </source>
</evidence>
<dbReference type="EMBL" id="CAJOAZ010000183">
    <property type="protein sequence ID" value="CAF3567288.1"/>
    <property type="molecule type" value="Genomic_DNA"/>
</dbReference>
<dbReference type="Gene3D" id="3.20.180.20">
    <property type="entry name" value="Dynein heavy chain, N-terminal domain 2"/>
    <property type="match status" value="1"/>
</dbReference>
<dbReference type="Proteomes" id="UP000663845">
    <property type="component" value="Unassembled WGS sequence"/>
</dbReference>
<dbReference type="Pfam" id="PF03028">
    <property type="entry name" value="Dynein_heavy"/>
    <property type="match status" value="1"/>
</dbReference>
<dbReference type="Gene3D" id="1.10.287.2620">
    <property type="match status" value="1"/>
</dbReference>
<dbReference type="InterPro" id="IPR013594">
    <property type="entry name" value="Dynein_heavy_tail"/>
</dbReference>
<dbReference type="InterPro" id="IPR013602">
    <property type="entry name" value="Dynein_heavy_linker"/>
</dbReference>
<dbReference type="FunFam" id="1.20.1270.280:FF:000002">
    <property type="entry name" value="Dynein heavy chain 5, axonemal"/>
    <property type="match status" value="1"/>
</dbReference>
<keyword evidence="11" id="KW-0505">Motor protein</keyword>
<dbReference type="Gene3D" id="3.40.50.300">
    <property type="entry name" value="P-loop containing nucleotide triphosphate hydrolases"/>
    <property type="match status" value="5"/>
</dbReference>
<dbReference type="Pfam" id="PF12780">
    <property type="entry name" value="AAA_8"/>
    <property type="match status" value="1"/>
</dbReference>
<dbReference type="GO" id="GO:0005858">
    <property type="term" value="C:axonemal dynein complex"/>
    <property type="evidence" value="ECO:0007669"/>
    <property type="project" value="TreeGrafter"/>
</dbReference>